<dbReference type="RefSeq" id="WP_202404950.1">
    <property type="nucleotide sequence ID" value="NZ_WUUL01000011.1"/>
</dbReference>
<keyword evidence="2" id="KW-1185">Reference proteome</keyword>
<protein>
    <submittedName>
        <fullName evidence="1">Uncharacterized protein</fullName>
    </submittedName>
</protein>
<sequence>MIPQKYSVTPLDRMNYLLGLYSATNQRYLTILEQRINQFKEIKAVPGEQSLLGVLLRVPVLDVQVCTEAGNNCHDDHAYQKPHDLHHVLHIEEVAR</sequence>
<name>A0A6I4VWP5_9BACL</name>
<evidence type="ECO:0000313" key="1">
    <source>
        <dbReference type="EMBL" id="MXQ55041.1"/>
    </source>
</evidence>
<dbReference type="AlphaFoldDB" id="A0A6I4VWP5"/>
<comment type="caution">
    <text evidence="1">The sequence shown here is derived from an EMBL/GenBank/DDBJ whole genome shotgun (WGS) entry which is preliminary data.</text>
</comment>
<organism evidence="1 2">
    <name type="scientific">Shimazuella alba</name>
    <dbReference type="NCBI Taxonomy" id="2690964"/>
    <lineage>
        <taxon>Bacteria</taxon>
        <taxon>Bacillati</taxon>
        <taxon>Bacillota</taxon>
        <taxon>Bacilli</taxon>
        <taxon>Bacillales</taxon>
        <taxon>Thermoactinomycetaceae</taxon>
        <taxon>Shimazuella</taxon>
    </lineage>
</organism>
<evidence type="ECO:0000313" key="2">
    <source>
        <dbReference type="Proteomes" id="UP000430692"/>
    </source>
</evidence>
<accession>A0A6I4VWP5</accession>
<proteinExistence type="predicted"/>
<reference evidence="1 2" key="1">
    <citation type="submission" date="2019-12" db="EMBL/GenBank/DDBJ databases">
        <title>Whole-genome analyses of novel actinobacteria.</title>
        <authorList>
            <person name="Sahin N."/>
            <person name="Saygin H."/>
        </authorList>
    </citation>
    <scope>NUCLEOTIDE SEQUENCE [LARGE SCALE GENOMIC DNA]</scope>
    <source>
        <strain evidence="1 2">KC615</strain>
    </source>
</reference>
<gene>
    <name evidence="1" type="ORF">GSM42_15215</name>
</gene>
<dbReference type="Proteomes" id="UP000430692">
    <property type="component" value="Unassembled WGS sequence"/>
</dbReference>
<dbReference type="EMBL" id="WUUL01000011">
    <property type="protein sequence ID" value="MXQ55041.1"/>
    <property type="molecule type" value="Genomic_DNA"/>
</dbReference>